<dbReference type="RefSeq" id="WP_306981896.1">
    <property type="nucleotide sequence ID" value="NZ_JAUSUA010000002.1"/>
</dbReference>
<dbReference type="Proteomes" id="UP001225034">
    <property type="component" value="Unassembled WGS sequence"/>
</dbReference>
<dbReference type="EMBL" id="JAUSUA010000002">
    <property type="protein sequence ID" value="MDQ0206975.1"/>
    <property type="molecule type" value="Genomic_DNA"/>
</dbReference>
<feature type="domain" description="DUF6440" evidence="1">
    <location>
        <begin position="11"/>
        <end position="61"/>
    </location>
</feature>
<dbReference type="Pfam" id="PF20037">
    <property type="entry name" value="DUF6440"/>
    <property type="match status" value="1"/>
</dbReference>
<evidence type="ECO:0000313" key="2">
    <source>
        <dbReference type="EMBL" id="MDQ0206975.1"/>
    </source>
</evidence>
<organism evidence="2 3">
    <name type="scientific">Alkalicoccobacillus murimartini</name>
    <dbReference type="NCBI Taxonomy" id="171685"/>
    <lineage>
        <taxon>Bacteria</taxon>
        <taxon>Bacillati</taxon>
        <taxon>Bacillota</taxon>
        <taxon>Bacilli</taxon>
        <taxon>Bacillales</taxon>
        <taxon>Bacillaceae</taxon>
        <taxon>Alkalicoccobacillus</taxon>
    </lineage>
</organism>
<proteinExistence type="predicted"/>
<sequence>MFRKKETKETRFYEKSSEQLATIGRVSVLVDRVTGVHYLHTWVGSGSGLTPLLDENGEVVVEKIEK</sequence>
<accession>A0ABT9YGL8</accession>
<gene>
    <name evidence="2" type="ORF">J2S05_001774</name>
</gene>
<comment type="caution">
    <text evidence="2">The sequence shown here is derived from an EMBL/GenBank/DDBJ whole genome shotgun (WGS) entry which is preliminary data.</text>
</comment>
<name>A0ABT9YGL8_9BACI</name>
<dbReference type="InterPro" id="IPR045515">
    <property type="entry name" value="DUF6440"/>
</dbReference>
<evidence type="ECO:0000259" key="1">
    <source>
        <dbReference type="Pfam" id="PF20037"/>
    </source>
</evidence>
<protein>
    <recommendedName>
        <fullName evidence="1">DUF6440 domain-containing protein</fullName>
    </recommendedName>
</protein>
<evidence type="ECO:0000313" key="3">
    <source>
        <dbReference type="Proteomes" id="UP001225034"/>
    </source>
</evidence>
<keyword evidence="3" id="KW-1185">Reference proteome</keyword>
<reference evidence="2 3" key="1">
    <citation type="submission" date="2023-07" db="EMBL/GenBank/DDBJ databases">
        <title>Genomic Encyclopedia of Type Strains, Phase IV (KMG-IV): sequencing the most valuable type-strain genomes for metagenomic binning, comparative biology and taxonomic classification.</title>
        <authorList>
            <person name="Goeker M."/>
        </authorList>
    </citation>
    <scope>NUCLEOTIDE SEQUENCE [LARGE SCALE GENOMIC DNA]</scope>
    <source>
        <strain evidence="2 3">DSM 19154</strain>
    </source>
</reference>